<dbReference type="AlphaFoldDB" id="A0A0E9T5D1"/>
<protein>
    <submittedName>
        <fullName evidence="1">Uncharacterized protein</fullName>
    </submittedName>
</protein>
<reference evidence="1" key="1">
    <citation type="submission" date="2014-11" db="EMBL/GenBank/DDBJ databases">
        <authorList>
            <person name="Amaro Gonzalez C."/>
        </authorList>
    </citation>
    <scope>NUCLEOTIDE SEQUENCE</scope>
</reference>
<proteinExistence type="predicted"/>
<sequence>MKIFTNEPEMITDLPLASLLSLSLSLSLGDLLDLLGLLVSQVLQVLRCVPFTCVTVHTIL</sequence>
<reference evidence="1" key="2">
    <citation type="journal article" date="2015" name="Fish Shellfish Immunol.">
        <title>Early steps in the European eel (Anguilla anguilla)-Vibrio vulnificus interaction in the gills: Role of the RtxA13 toxin.</title>
        <authorList>
            <person name="Callol A."/>
            <person name="Pajuelo D."/>
            <person name="Ebbesson L."/>
            <person name="Teles M."/>
            <person name="MacKenzie S."/>
            <person name="Amaro C."/>
        </authorList>
    </citation>
    <scope>NUCLEOTIDE SEQUENCE</scope>
</reference>
<name>A0A0E9T5D1_ANGAN</name>
<organism evidence="1">
    <name type="scientific">Anguilla anguilla</name>
    <name type="common">European freshwater eel</name>
    <name type="synonym">Muraena anguilla</name>
    <dbReference type="NCBI Taxonomy" id="7936"/>
    <lineage>
        <taxon>Eukaryota</taxon>
        <taxon>Metazoa</taxon>
        <taxon>Chordata</taxon>
        <taxon>Craniata</taxon>
        <taxon>Vertebrata</taxon>
        <taxon>Euteleostomi</taxon>
        <taxon>Actinopterygii</taxon>
        <taxon>Neopterygii</taxon>
        <taxon>Teleostei</taxon>
        <taxon>Anguilliformes</taxon>
        <taxon>Anguillidae</taxon>
        <taxon>Anguilla</taxon>
    </lineage>
</organism>
<evidence type="ECO:0000313" key="1">
    <source>
        <dbReference type="EMBL" id="JAH48851.1"/>
    </source>
</evidence>
<accession>A0A0E9T5D1</accession>
<dbReference type="EMBL" id="GBXM01059726">
    <property type="protein sequence ID" value="JAH48851.1"/>
    <property type="molecule type" value="Transcribed_RNA"/>
</dbReference>